<dbReference type="Gene3D" id="3.40.50.850">
    <property type="entry name" value="Isochorismatase-like"/>
    <property type="match status" value="1"/>
</dbReference>
<dbReference type="Pfam" id="PF00857">
    <property type="entry name" value="Isochorismatase"/>
    <property type="match status" value="1"/>
</dbReference>
<comment type="similarity">
    <text evidence="1">Belongs to the isochorismatase family.</text>
</comment>
<comment type="caution">
    <text evidence="3">The sequence shown here is derived from an EMBL/GenBank/DDBJ whole genome shotgun (WGS) entry which is preliminary data.</text>
</comment>
<reference evidence="3" key="1">
    <citation type="submission" date="2022-07" db="EMBL/GenBank/DDBJ databases">
        <title>Genome Sequence of Leucocoprinus birnbaumii.</title>
        <authorList>
            <person name="Buettner E."/>
        </authorList>
    </citation>
    <scope>NUCLEOTIDE SEQUENCE</scope>
    <source>
        <strain evidence="3">VT141</strain>
    </source>
</reference>
<organism evidence="3 4">
    <name type="scientific">Leucocoprinus birnbaumii</name>
    <dbReference type="NCBI Taxonomy" id="56174"/>
    <lineage>
        <taxon>Eukaryota</taxon>
        <taxon>Fungi</taxon>
        <taxon>Dikarya</taxon>
        <taxon>Basidiomycota</taxon>
        <taxon>Agaricomycotina</taxon>
        <taxon>Agaricomycetes</taxon>
        <taxon>Agaricomycetidae</taxon>
        <taxon>Agaricales</taxon>
        <taxon>Agaricineae</taxon>
        <taxon>Agaricaceae</taxon>
        <taxon>Leucocoprinus</taxon>
    </lineage>
</organism>
<evidence type="ECO:0000256" key="1">
    <source>
        <dbReference type="ARBA" id="ARBA00006336"/>
    </source>
</evidence>
<gene>
    <name evidence="3" type="ORF">NP233_g5728</name>
</gene>
<proteinExistence type="inferred from homology"/>
<evidence type="ECO:0000259" key="2">
    <source>
        <dbReference type="Pfam" id="PF00857"/>
    </source>
</evidence>
<dbReference type="PANTHER" id="PTHR14119:SF3">
    <property type="entry name" value="ISOCHORISMATASE DOMAIN-CONTAINING PROTEIN 2"/>
    <property type="match status" value="1"/>
</dbReference>
<dbReference type="InterPro" id="IPR036380">
    <property type="entry name" value="Isochorismatase-like_sf"/>
</dbReference>
<sequence length="225" mass="24606">MLDPRATLFFLCDIQTRFSKAIHAYDQVIITANKLIFNCEVVATTQNARALGPIDPQIDTGTLGPLYHGPIDKSLFSMITPEVKSLLDARPQVTSIVIFGIESHVCVLQTVLSLLELSSTREKPLVPYLPLDGISSCNSFEVGIAMERMRRAGAIVTSSESLAFEMMKDAGLPNFKEFSRFIKEEKEKTKTAGEILIAGRQLTNSHATQNEIAGGGVLMDSKSSL</sequence>
<evidence type="ECO:0000313" key="3">
    <source>
        <dbReference type="EMBL" id="KAJ3568416.1"/>
    </source>
</evidence>
<dbReference type="PANTHER" id="PTHR14119">
    <property type="entry name" value="HYDROLASE"/>
    <property type="match status" value="1"/>
</dbReference>
<keyword evidence="4" id="KW-1185">Reference proteome</keyword>
<dbReference type="InterPro" id="IPR050993">
    <property type="entry name" value="Isochorismatase_domain"/>
</dbReference>
<protein>
    <recommendedName>
        <fullName evidence="2">Isochorismatase-like domain-containing protein</fullName>
    </recommendedName>
</protein>
<evidence type="ECO:0000313" key="4">
    <source>
        <dbReference type="Proteomes" id="UP001213000"/>
    </source>
</evidence>
<dbReference type="InterPro" id="IPR000868">
    <property type="entry name" value="Isochorismatase-like_dom"/>
</dbReference>
<dbReference type="AlphaFoldDB" id="A0AAD5VYF5"/>
<dbReference type="EMBL" id="JANIEX010000347">
    <property type="protein sequence ID" value="KAJ3568416.1"/>
    <property type="molecule type" value="Genomic_DNA"/>
</dbReference>
<feature type="domain" description="Isochorismatase-like" evidence="2">
    <location>
        <begin position="7"/>
        <end position="160"/>
    </location>
</feature>
<accession>A0AAD5VYF5</accession>
<dbReference type="SUPFAM" id="SSF52499">
    <property type="entry name" value="Isochorismatase-like hydrolases"/>
    <property type="match status" value="1"/>
</dbReference>
<dbReference type="Proteomes" id="UP001213000">
    <property type="component" value="Unassembled WGS sequence"/>
</dbReference>
<name>A0AAD5VYF5_9AGAR</name>